<feature type="compositionally biased region" description="Basic residues" evidence="1">
    <location>
        <begin position="65"/>
        <end position="74"/>
    </location>
</feature>
<feature type="compositionally biased region" description="Basic residues" evidence="1">
    <location>
        <begin position="95"/>
        <end position="106"/>
    </location>
</feature>
<name>A0A6J4MI43_9ACTN</name>
<gene>
    <name evidence="2" type="ORF">AVDCRST_MAG34-2404</name>
</gene>
<organism evidence="2">
    <name type="scientific">uncultured Nocardioidaceae bacterium</name>
    <dbReference type="NCBI Taxonomy" id="253824"/>
    <lineage>
        <taxon>Bacteria</taxon>
        <taxon>Bacillati</taxon>
        <taxon>Actinomycetota</taxon>
        <taxon>Actinomycetes</taxon>
        <taxon>Propionibacteriales</taxon>
        <taxon>Nocardioidaceae</taxon>
        <taxon>environmental samples</taxon>
    </lineage>
</organism>
<accession>A0A6J4MI43</accession>
<dbReference type="AlphaFoldDB" id="A0A6J4MI43"/>
<feature type="region of interest" description="Disordered" evidence="1">
    <location>
        <begin position="14"/>
        <end position="114"/>
    </location>
</feature>
<dbReference type="EMBL" id="CADCUI010000064">
    <property type="protein sequence ID" value="CAA9360216.1"/>
    <property type="molecule type" value="Genomic_DNA"/>
</dbReference>
<feature type="non-terminal residue" evidence="2">
    <location>
        <position position="114"/>
    </location>
</feature>
<feature type="non-terminal residue" evidence="2">
    <location>
        <position position="1"/>
    </location>
</feature>
<protein>
    <submittedName>
        <fullName evidence="2">Uncharacterized protein</fullName>
    </submittedName>
</protein>
<sequence>DHGRRLPRCCRRARAACAAARPRRRTGCRSRGRARQELRHGGPEVPGQAFAGVPGRQAAPEHLPVQHRGRRRGPRPTPGLRPVEGNDPVHCREPRPRRRPSRHRPPARTGDHGL</sequence>
<evidence type="ECO:0000256" key="1">
    <source>
        <dbReference type="SAM" id="MobiDB-lite"/>
    </source>
</evidence>
<proteinExistence type="predicted"/>
<evidence type="ECO:0000313" key="2">
    <source>
        <dbReference type="EMBL" id="CAA9360216.1"/>
    </source>
</evidence>
<reference evidence="2" key="1">
    <citation type="submission" date="2020-02" db="EMBL/GenBank/DDBJ databases">
        <authorList>
            <person name="Meier V. D."/>
        </authorList>
    </citation>
    <scope>NUCLEOTIDE SEQUENCE</scope>
    <source>
        <strain evidence="2">AVDCRST_MAG34</strain>
    </source>
</reference>
<feature type="compositionally biased region" description="Basic residues" evidence="1">
    <location>
        <begin position="21"/>
        <end position="33"/>
    </location>
</feature>